<dbReference type="InterPro" id="IPR015018">
    <property type="entry name" value="DUF1905"/>
</dbReference>
<evidence type="ECO:0000313" key="2">
    <source>
        <dbReference type="Proteomes" id="UP000191171"/>
    </source>
</evidence>
<sequence>MTEELAGEHRLFEKRNCDKTFVTVPSFFCYAILDVKNRRNKMREIYSFESKIYASEVGKGGAYIIFPYDIRKEFGAGRVKVQATFDNVPYEGSIVNMGVKNPDGSVCYILGLRKDIRKNIGKEIGDIVAVTVKQK</sequence>
<organism evidence="1 2">
    <name type="scientific">Enterococcus faecium</name>
    <name type="common">Streptococcus faecium</name>
    <dbReference type="NCBI Taxonomy" id="1352"/>
    <lineage>
        <taxon>Bacteria</taxon>
        <taxon>Bacillati</taxon>
        <taxon>Bacillota</taxon>
        <taxon>Bacilli</taxon>
        <taxon>Lactobacillales</taxon>
        <taxon>Enterococcaceae</taxon>
        <taxon>Enterococcus</taxon>
    </lineage>
</organism>
<dbReference type="EMBL" id="MVGJ01000004">
    <property type="protein sequence ID" value="OOL84032.1"/>
    <property type="molecule type" value="Genomic_DNA"/>
</dbReference>
<protein>
    <submittedName>
        <fullName evidence="1">Uncharacterized protein</fullName>
    </submittedName>
</protein>
<dbReference type="Pfam" id="PF08922">
    <property type="entry name" value="DUF1905"/>
    <property type="match status" value="1"/>
</dbReference>
<proteinExistence type="predicted"/>
<dbReference type="Proteomes" id="UP000191171">
    <property type="component" value="Unassembled WGS sequence"/>
</dbReference>
<dbReference type="InterPro" id="IPR037079">
    <property type="entry name" value="AF2212/PG0164-like_sf"/>
</dbReference>
<dbReference type="Gene3D" id="2.40.30.100">
    <property type="entry name" value="AF2212/PG0164-like"/>
    <property type="match status" value="1"/>
</dbReference>
<gene>
    <name evidence="1" type="ORF">B1P95_00815</name>
</gene>
<dbReference type="SUPFAM" id="SSF141694">
    <property type="entry name" value="AF2212/PG0164-like"/>
    <property type="match status" value="1"/>
</dbReference>
<comment type="caution">
    <text evidence="1">The sequence shown here is derived from an EMBL/GenBank/DDBJ whole genome shotgun (WGS) entry which is preliminary data.</text>
</comment>
<accession>A0A1S8IP39</accession>
<dbReference type="AlphaFoldDB" id="A0A1S8IP39"/>
<name>A0A1S8IP39_ENTFC</name>
<evidence type="ECO:0000313" key="1">
    <source>
        <dbReference type="EMBL" id="OOL84032.1"/>
    </source>
</evidence>
<reference evidence="1 2" key="1">
    <citation type="submission" date="2017-02" db="EMBL/GenBank/DDBJ databases">
        <title>Clonality and virulence of isolates of VRE in Hematopoietic Stem Cell Transplanted (HSCT) patients.</title>
        <authorList>
            <person name="Marchi A.P."/>
            <person name="Martins R.C."/>
            <person name="Marie S.K."/>
            <person name="Levin A.S."/>
            <person name="Costa S.F."/>
        </authorList>
    </citation>
    <scope>NUCLEOTIDE SEQUENCE [LARGE SCALE GENOMIC DNA]</scope>
    <source>
        <strain evidence="1 2">LIM1759</strain>
    </source>
</reference>